<proteinExistence type="predicted"/>
<gene>
    <name evidence="2" type="ORF">V4C55_35615</name>
</gene>
<accession>A0ABU9QNK2</accession>
<evidence type="ECO:0000313" key="3">
    <source>
        <dbReference type="Proteomes" id="UP001494588"/>
    </source>
</evidence>
<dbReference type="Proteomes" id="UP001494588">
    <property type="component" value="Unassembled WGS sequence"/>
</dbReference>
<feature type="region of interest" description="Disordered" evidence="1">
    <location>
        <begin position="86"/>
        <end position="105"/>
    </location>
</feature>
<evidence type="ECO:0000256" key="1">
    <source>
        <dbReference type="SAM" id="MobiDB-lite"/>
    </source>
</evidence>
<organism evidence="2 3">
    <name type="scientific">Paraburkholderia sabiae</name>
    <dbReference type="NCBI Taxonomy" id="273251"/>
    <lineage>
        <taxon>Bacteria</taxon>
        <taxon>Pseudomonadati</taxon>
        <taxon>Pseudomonadota</taxon>
        <taxon>Betaproteobacteria</taxon>
        <taxon>Burkholderiales</taxon>
        <taxon>Burkholderiaceae</taxon>
        <taxon>Paraburkholderia</taxon>
    </lineage>
</organism>
<name>A0ABU9QNK2_9BURK</name>
<sequence length="105" mass="11415">MTIPVTVAIRGLIRAEASGAKPVGREGVACMVSVAARRRCSTSCETASCSEYQQRDTNGGQKTDQQFHFELLEEWRRWLVSDWLADGGNKTTTAPGTGAPDEALR</sequence>
<comment type="caution">
    <text evidence="2">The sequence shown here is derived from an EMBL/GenBank/DDBJ whole genome shotgun (WGS) entry which is preliminary data.</text>
</comment>
<reference evidence="2 3" key="1">
    <citation type="submission" date="2024-01" db="EMBL/GenBank/DDBJ databases">
        <title>The diversity of rhizobia nodulating Mimosa spp. in eleven states of Brazil covering several biomes is determined by host plant, location, and edaphic factors.</title>
        <authorList>
            <person name="Rouws L."/>
            <person name="Barauna A."/>
            <person name="Beukes C."/>
            <person name="De Faria S.M."/>
            <person name="Gross E."/>
            <person name="Dos Reis Junior F.B."/>
            <person name="Simon M."/>
            <person name="Maluk M."/>
            <person name="Odee D.W."/>
            <person name="Kenicer G."/>
            <person name="Young J.P.W."/>
            <person name="Reis V.M."/>
            <person name="Zilli J."/>
            <person name="James E.K."/>
        </authorList>
    </citation>
    <scope>NUCLEOTIDE SEQUENCE [LARGE SCALE GENOMIC DNA]</scope>
    <source>
        <strain evidence="2 3">JPY77</strain>
    </source>
</reference>
<evidence type="ECO:0000313" key="2">
    <source>
        <dbReference type="EMBL" id="MEM5291061.1"/>
    </source>
</evidence>
<keyword evidence="3" id="KW-1185">Reference proteome</keyword>
<dbReference type="RefSeq" id="WP_201660208.1">
    <property type="nucleotide sequence ID" value="NZ_CAJHCS010000038.1"/>
</dbReference>
<dbReference type="EMBL" id="JAZHGC010000044">
    <property type="protein sequence ID" value="MEM5291061.1"/>
    <property type="molecule type" value="Genomic_DNA"/>
</dbReference>
<protein>
    <submittedName>
        <fullName evidence="2">Uncharacterized protein</fullName>
    </submittedName>
</protein>